<keyword evidence="1" id="KW-1133">Transmembrane helix</keyword>
<evidence type="ECO:0000313" key="2">
    <source>
        <dbReference type="EMBL" id="KCZ70606.1"/>
    </source>
</evidence>
<reference evidence="2 3" key="1">
    <citation type="journal article" date="2013" name="Nature">
        <title>Anaerobic oxidation of methane coupled to nitrate reduction in a novel archaeal lineage.</title>
        <authorList>
            <person name="Haroon M.F."/>
            <person name="Hu S."/>
            <person name="Shi Y."/>
            <person name="Imelfort M."/>
            <person name="Keller J."/>
            <person name="Hugenholtz P."/>
            <person name="Yuan Z."/>
            <person name="Tyson G.W."/>
        </authorList>
    </citation>
    <scope>NUCLEOTIDE SEQUENCE [LARGE SCALE GENOMIC DNA]</scope>
    <source>
        <strain evidence="2 3">ANME-2d</strain>
    </source>
</reference>
<comment type="caution">
    <text evidence="2">The sequence shown here is derived from an EMBL/GenBank/DDBJ whole genome shotgun (WGS) entry which is preliminary data.</text>
</comment>
<name>A0A062UU95_9EURY</name>
<protein>
    <submittedName>
        <fullName evidence="2">Uncharacterized protein</fullName>
    </submittedName>
</protein>
<dbReference type="Proteomes" id="UP000027153">
    <property type="component" value="Unassembled WGS sequence"/>
</dbReference>
<feature type="transmembrane region" description="Helical" evidence="1">
    <location>
        <begin position="12"/>
        <end position="35"/>
    </location>
</feature>
<evidence type="ECO:0000313" key="3">
    <source>
        <dbReference type="Proteomes" id="UP000027153"/>
    </source>
</evidence>
<keyword evidence="1" id="KW-0472">Membrane</keyword>
<dbReference type="AlphaFoldDB" id="A0A062UU95"/>
<keyword evidence="3" id="KW-1185">Reference proteome</keyword>
<dbReference type="EMBL" id="JMIY01000007">
    <property type="protein sequence ID" value="KCZ70606.1"/>
    <property type="molecule type" value="Genomic_DNA"/>
</dbReference>
<sequence length="84" mass="9846">MGTAYYLPASTFLAFLTVWLLLIPAAAIVYLACGLREYIKNRRNRIMVSIKPGEAMMALARREALLRKEKEILYKELRNEERRR</sequence>
<keyword evidence="1" id="KW-0812">Transmembrane</keyword>
<accession>A0A062UU95</accession>
<gene>
    <name evidence="2" type="ORF">ANME2D_02627</name>
</gene>
<proteinExistence type="predicted"/>
<evidence type="ECO:0000256" key="1">
    <source>
        <dbReference type="SAM" id="Phobius"/>
    </source>
</evidence>
<organism evidence="2 3">
    <name type="scientific">Candidatus Methanoperedens nitratireducens</name>
    <dbReference type="NCBI Taxonomy" id="1392998"/>
    <lineage>
        <taxon>Archaea</taxon>
        <taxon>Methanobacteriati</taxon>
        <taxon>Methanobacteriota</taxon>
        <taxon>Stenosarchaea group</taxon>
        <taxon>Methanomicrobia</taxon>
        <taxon>Methanosarcinales</taxon>
        <taxon>ANME-2 cluster</taxon>
        <taxon>Candidatus Methanoperedentaceae</taxon>
        <taxon>Candidatus Methanoperedens</taxon>
    </lineage>
</organism>